<dbReference type="OMA" id="AMDKYPA"/>
<keyword evidence="3" id="KW-1185">Reference proteome</keyword>
<sequence>MYTNIDYAIATVKERGHALTVSNVLAAYIQCVYAHATPEDAADSTTVAQAARISFERAMDKYPAPAPPSFARTKGAKERSANTSSSSKNIIEAGAIIELECCGRPFCSEVAQLREEYRKALWRVSDTGSGSCTCPSCGSLLRADEVRKLSPDEEDNLRSWNGTASLSDQRTTRKTKKVVKKKTRKAKKVPFDPYAPSTSRITS</sequence>
<feature type="region of interest" description="Disordered" evidence="1">
    <location>
        <begin position="64"/>
        <end position="85"/>
    </location>
</feature>
<comment type="caution">
    <text evidence="2">The sequence shown here is derived from an EMBL/GenBank/DDBJ whole genome shotgun (WGS) entry which is preliminary data.</text>
</comment>
<dbReference type="HOGENOM" id="CLU_1408721_0_0_1"/>
<protein>
    <submittedName>
        <fullName evidence="2">Uncharacterized protein</fullName>
    </submittedName>
</protein>
<evidence type="ECO:0000313" key="2">
    <source>
        <dbReference type="EMBL" id="CDO72282.1"/>
    </source>
</evidence>
<organism evidence="2 3">
    <name type="scientific">Pycnoporus cinnabarinus</name>
    <name type="common">Cinnabar-red polypore</name>
    <name type="synonym">Trametes cinnabarina</name>
    <dbReference type="NCBI Taxonomy" id="5643"/>
    <lineage>
        <taxon>Eukaryota</taxon>
        <taxon>Fungi</taxon>
        <taxon>Dikarya</taxon>
        <taxon>Basidiomycota</taxon>
        <taxon>Agaricomycotina</taxon>
        <taxon>Agaricomycetes</taxon>
        <taxon>Polyporales</taxon>
        <taxon>Polyporaceae</taxon>
        <taxon>Trametes</taxon>
    </lineage>
</organism>
<feature type="compositionally biased region" description="Polar residues" evidence="1">
    <location>
        <begin position="158"/>
        <end position="169"/>
    </location>
</feature>
<dbReference type="AlphaFoldDB" id="A0A060SCU7"/>
<reference evidence="2" key="1">
    <citation type="submission" date="2014-01" db="EMBL/GenBank/DDBJ databases">
        <title>The genome of the white-rot fungus Pycnoporus cinnabarinus: a basidiomycete model with a versatile arsenal for lignocellulosic biomass breakdown.</title>
        <authorList>
            <person name="Levasseur A."/>
            <person name="Lomascolo A."/>
            <person name="Ruiz-Duenas F.J."/>
            <person name="Uzan E."/>
            <person name="Piumi F."/>
            <person name="Kues U."/>
            <person name="Ram A.F.J."/>
            <person name="Murat C."/>
            <person name="Haon M."/>
            <person name="Benoit I."/>
            <person name="Arfi Y."/>
            <person name="Chevret D."/>
            <person name="Drula E."/>
            <person name="Kwon M.J."/>
            <person name="Gouret P."/>
            <person name="Lesage-Meessen L."/>
            <person name="Lombard V."/>
            <person name="Mariette J."/>
            <person name="Noirot C."/>
            <person name="Park J."/>
            <person name="Patyshakuliyeva A."/>
            <person name="Wieneger R.A.B."/>
            <person name="Wosten H.A.B."/>
            <person name="Martin F."/>
            <person name="Coutinho P.M."/>
            <person name="de Vries R."/>
            <person name="Martinez A.T."/>
            <person name="Klopp C."/>
            <person name="Pontarotti P."/>
            <person name="Henrissat B."/>
            <person name="Record E."/>
        </authorList>
    </citation>
    <scope>NUCLEOTIDE SEQUENCE [LARGE SCALE GENOMIC DNA]</scope>
    <source>
        <strain evidence="2">BRFM137</strain>
    </source>
</reference>
<feature type="compositionally biased region" description="Basic residues" evidence="1">
    <location>
        <begin position="172"/>
        <end position="188"/>
    </location>
</feature>
<evidence type="ECO:0000313" key="3">
    <source>
        <dbReference type="Proteomes" id="UP000029665"/>
    </source>
</evidence>
<gene>
    <name evidence="2" type="ORF">BN946_scf184970.g134</name>
</gene>
<feature type="region of interest" description="Disordered" evidence="1">
    <location>
        <begin position="151"/>
        <end position="203"/>
    </location>
</feature>
<accession>A0A060SCU7</accession>
<proteinExistence type="predicted"/>
<evidence type="ECO:0000256" key="1">
    <source>
        <dbReference type="SAM" id="MobiDB-lite"/>
    </source>
</evidence>
<dbReference type="EMBL" id="CCBP010000111">
    <property type="protein sequence ID" value="CDO72282.1"/>
    <property type="molecule type" value="Genomic_DNA"/>
</dbReference>
<name>A0A060SCU7_PYCCI</name>
<dbReference type="OrthoDB" id="2984821at2759"/>
<dbReference type="Proteomes" id="UP000029665">
    <property type="component" value="Unassembled WGS sequence"/>
</dbReference>